<proteinExistence type="predicted"/>
<organism evidence="2 3">
    <name type="scientific">Phenylobacterium haematophilum</name>
    <dbReference type="NCBI Taxonomy" id="98513"/>
    <lineage>
        <taxon>Bacteria</taxon>
        <taxon>Pseudomonadati</taxon>
        <taxon>Pseudomonadota</taxon>
        <taxon>Alphaproteobacteria</taxon>
        <taxon>Caulobacterales</taxon>
        <taxon>Caulobacteraceae</taxon>
        <taxon>Phenylobacterium</taxon>
    </lineage>
</organism>
<dbReference type="EMBL" id="JACIDK010000002">
    <property type="protein sequence ID" value="MBB3891294.1"/>
    <property type="molecule type" value="Genomic_DNA"/>
</dbReference>
<dbReference type="RefSeq" id="WP_183772024.1">
    <property type="nucleotide sequence ID" value="NZ_JACIDK010000002.1"/>
</dbReference>
<dbReference type="Pfam" id="PF09539">
    <property type="entry name" value="DUF2385"/>
    <property type="match status" value="1"/>
</dbReference>
<feature type="signal peptide" evidence="1">
    <location>
        <begin position="1"/>
        <end position="20"/>
    </location>
</feature>
<dbReference type="AlphaFoldDB" id="A0A839ZZ16"/>
<keyword evidence="1" id="KW-0732">Signal</keyword>
<dbReference type="Proteomes" id="UP000530564">
    <property type="component" value="Unassembled WGS sequence"/>
</dbReference>
<accession>A0A839ZZ16</accession>
<reference evidence="2 3" key="1">
    <citation type="submission" date="2020-08" db="EMBL/GenBank/DDBJ databases">
        <title>Genomic Encyclopedia of Type Strains, Phase IV (KMG-IV): sequencing the most valuable type-strain genomes for metagenomic binning, comparative biology and taxonomic classification.</title>
        <authorList>
            <person name="Goeker M."/>
        </authorList>
    </citation>
    <scope>NUCLEOTIDE SEQUENCE [LARGE SCALE GENOMIC DNA]</scope>
    <source>
        <strain evidence="2 3">DSM 21793</strain>
    </source>
</reference>
<name>A0A839ZZ16_9CAUL</name>
<comment type="caution">
    <text evidence="2">The sequence shown here is derived from an EMBL/GenBank/DDBJ whole genome shotgun (WGS) entry which is preliminary data.</text>
</comment>
<keyword evidence="3" id="KW-1185">Reference proteome</keyword>
<protein>
    <submittedName>
        <fullName evidence="2">Uncharacterized protein (TIGR02301 family)</fullName>
    </submittedName>
</protein>
<dbReference type="NCBIfam" id="TIGR02301">
    <property type="entry name" value="TIGR02301 family protein"/>
    <property type="match status" value="1"/>
</dbReference>
<gene>
    <name evidence="2" type="ORF">GGQ61_002011</name>
</gene>
<dbReference type="InterPro" id="IPR012645">
    <property type="entry name" value="CHP02301"/>
</dbReference>
<sequence>MRRVLPIVVAVLLAPVPSLAQERSPEMRRTLAELSRVLGESHALRQACEGNDDQYWRTRMNRLVETEGGDPEAEARLKDQFNAGFAEGRRLYRGCDDSTRRAQGLMAARGRELATTLSHARYRSGVMQPMPEDEGVTAEPEPR</sequence>
<evidence type="ECO:0000256" key="1">
    <source>
        <dbReference type="SAM" id="SignalP"/>
    </source>
</evidence>
<evidence type="ECO:0000313" key="2">
    <source>
        <dbReference type="EMBL" id="MBB3891294.1"/>
    </source>
</evidence>
<feature type="chain" id="PRO_5032657684" evidence="1">
    <location>
        <begin position="21"/>
        <end position="143"/>
    </location>
</feature>
<evidence type="ECO:0000313" key="3">
    <source>
        <dbReference type="Proteomes" id="UP000530564"/>
    </source>
</evidence>